<comment type="caution">
    <text evidence="1">The sequence shown here is derived from an EMBL/GenBank/DDBJ whole genome shotgun (WGS) entry which is preliminary data.</text>
</comment>
<evidence type="ECO:0000313" key="1">
    <source>
        <dbReference type="EMBL" id="KAJ7553628.1"/>
    </source>
</evidence>
<protein>
    <submittedName>
        <fullName evidence="1">Uncharacterized protein</fullName>
    </submittedName>
</protein>
<gene>
    <name evidence="1" type="ORF">O6H91_06G106100</name>
</gene>
<dbReference type="Proteomes" id="UP001162992">
    <property type="component" value="Chromosome 6"/>
</dbReference>
<reference evidence="2" key="1">
    <citation type="journal article" date="2024" name="Proc. Natl. Acad. Sci. U.S.A.">
        <title>Extraordinary preservation of gene collinearity over three hundred million years revealed in homosporous lycophytes.</title>
        <authorList>
            <person name="Li C."/>
            <person name="Wickell D."/>
            <person name="Kuo L.Y."/>
            <person name="Chen X."/>
            <person name="Nie B."/>
            <person name="Liao X."/>
            <person name="Peng D."/>
            <person name="Ji J."/>
            <person name="Jenkins J."/>
            <person name="Williams M."/>
            <person name="Shu S."/>
            <person name="Plott C."/>
            <person name="Barry K."/>
            <person name="Rajasekar S."/>
            <person name="Grimwood J."/>
            <person name="Han X."/>
            <person name="Sun S."/>
            <person name="Hou Z."/>
            <person name="He W."/>
            <person name="Dai G."/>
            <person name="Sun C."/>
            <person name="Schmutz J."/>
            <person name="Leebens-Mack J.H."/>
            <person name="Li F.W."/>
            <person name="Wang L."/>
        </authorList>
    </citation>
    <scope>NUCLEOTIDE SEQUENCE [LARGE SCALE GENOMIC DNA]</scope>
    <source>
        <strain evidence="2">cv. PW_Plant_1</strain>
    </source>
</reference>
<keyword evidence="2" id="KW-1185">Reference proteome</keyword>
<dbReference type="EMBL" id="CM055097">
    <property type="protein sequence ID" value="KAJ7553628.1"/>
    <property type="molecule type" value="Genomic_DNA"/>
</dbReference>
<proteinExistence type="predicted"/>
<name>A0ACC2DHJ3_DIPCM</name>
<sequence>MLQVSLHATCASLQYCCLLHIHATFSLFDHFLISTTFTSPTLIYNTLLHVLHFSLFLRHNDKIFAHTSMLAVSCRAHPSPHLSGCCFSYCSYFFCCALAFNNVHLSNFNQSLSQLSPLLVLILIVGPNHNLRKHSFAHNDHSATIHLYL</sequence>
<accession>A0ACC2DHJ3</accession>
<organism evidence="1 2">
    <name type="scientific">Diphasiastrum complanatum</name>
    <name type="common">Issler's clubmoss</name>
    <name type="synonym">Lycopodium complanatum</name>
    <dbReference type="NCBI Taxonomy" id="34168"/>
    <lineage>
        <taxon>Eukaryota</taxon>
        <taxon>Viridiplantae</taxon>
        <taxon>Streptophyta</taxon>
        <taxon>Embryophyta</taxon>
        <taxon>Tracheophyta</taxon>
        <taxon>Lycopodiopsida</taxon>
        <taxon>Lycopodiales</taxon>
        <taxon>Lycopodiaceae</taxon>
        <taxon>Lycopodioideae</taxon>
        <taxon>Diphasiastrum</taxon>
    </lineage>
</organism>
<evidence type="ECO:0000313" key="2">
    <source>
        <dbReference type="Proteomes" id="UP001162992"/>
    </source>
</evidence>